<feature type="region of interest" description="Disordered" evidence="1">
    <location>
        <begin position="1"/>
        <end position="22"/>
    </location>
</feature>
<protein>
    <submittedName>
        <fullName evidence="2">Uncharacterized protein</fullName>
    </submittedName>
</protein>
<reference evidence="2 3" key="1">
    <citation type="submission" date="2024-06" db="EMBL/GenBank/DDBJ databases">
        <title>The Natural Products Discovery Center: Release of the First 8490 Sequenced Strains for Exploring Actinobacteria Biosynthetic Diversity.</title>
        <authorList>
            <person name="Kalkreuter E."/>
            <person name="Kautsar S.A."/>
            <person name="Yang D."/>
            <person name="Bader C.D."/>
            <person name="Teijaro C.N."/>
            <person name="Fluegel L."/>
            <person name="Davis C.M."/>
            <person name="Simpson J.R."/>
            <person name="Lauterbach L."/>
            <person name="Steele A.D."/>
            <person name="Gui C."/>
            <person name="Meng S."/>
            <person name="Li G."/>
            <person name="Viehrig K."/>
            <person name="Ye F."/>
            <person name="Su P."/>
            <person name="Kiefer A.F."/>
            <person name="Nichols A."/>
            <person name="Cepeda A.J."/>
            <person name="Yan W."/>
            <person name="Fan B."/>
            <person name="Jiang Y."/>
            <person name="Adhikari A."/>
            <person name="Zheng C.-J."/>
            <person name="Schuster L."/>
            <person name="Cowan T.M."/>
            <person name="Smanski M.J."/>
            <person name="Chevrette M.G."/>
            <person name="De Carvalho L.P.S."/>
            <person name="Shen B."/>
        </authorList>
    </citation>
    <scope>NUCLEOTIDE SEQUENCE [LARGE SCALE GENOMIC DNA]</scope>
    <source>
        <strain evidence="2 3">NPDC000234</strain>
    </source>
</reference>
<evidence type="ECO:0000313" key="2">
    <source>
        <dbReference type="EMBL" id="MER7180101.1"/>
    </source>
</evidence>
<name>A0ABV1WTL2_9ACTN</name>
<accession>A0ABV1WTL2</accession>
<dbReference type="Proteomes" id="UP001474181">
    <property type="component" value="Unassembled WGS sequence"/>
</dbReference>
<evidence type="ECO:0000256" key="1">
    <source>
        <dbReference type="SAM" id="MobiDB-lite"/>
    </source>
</evidence>
<sequence>MPTVTPGLGMGSGAGQVRSRDLEGRGGDAFLSVLAVDGTVTEMRSRLLGQAREQGMKAPAAKEALNMHYQDSGPDPGSSWWHFNTARGVFNDVASIATNGSVGTKNRADAFLGTWSGEARIKSINNKTGTVTLKFHAYNTSDWQSATHAVPRSWNPRFADTYGAAVKEDFNWEEKRPVNECINTSDWLN</sequence>
<comment type="caution">
    <text evidence="2">The sequence shown here is derived from an EMBL/GenBank/DDBJ whole genome shotgun (WGS) entry which is preliminary data.</text>
</comment>
<dbReference type="EMBL" id="JBEPEK010000062">
    <property type="protein sequence ID" value="MER7180101.1"/>
    <property type="molecule type" value="Genomic_DNA"/>
</dbReference>
<proteinExistence type="predicted"/>
<organism evidence="2 3">
    <name type="scientific">Streptomyces hyaluromycini</name>
    <dbReference type="NCBI Taxonomy" id="1377993"/>
    <lineage>
        <taxon>Bacteria</taxon>
        <taxon>Bacillati</taxon>
        <taxon>Actinomycetota</taxon>
        <taxon>Actinomycetes</taxon>
        <taxon>Kitasatosporales</taxon>
        <taxon>Streptomycetaceae</taxon>
        <taxon>Streptomyces</taxon>
    </lineage>
</organism>
<gene>
    <name evidence="2" type="ORF">ABT404_11560</name>
</gene>
<evidence type="ECO:0000313" key="3">
    <source>
        <dbReference type="Proteomes" id="UP001474181"/>
    </source>
</evidence>
<dbReference type="RefSeq" id="WP_350779877.1">
    <property type="nucleotide sequence ID" value="NZ_JBEPEK010000062.1"/>
</dbReference>
<keyword evidence="3" id="KW-1185">Reference proteome</keyword>